<sequence length="277" mass="30179">MTSFGEVWRADRPYLVNLAYRMLGDVGAAEDVVQEAFARWSAATDVADDRGWLTVVTSRLCLDQLRSARSRRELPGAVADSDTPLAGSPPADPADRITLDDEVRLALLVVLQRLPPAERVAFVLHDVFGMPFESVAESLGRPVATCRQLARRARQHIAADRPVPRDIAADEHQLVTERFITACATGDLDALVGVLHPDVWGLGTFGPSTERHGAADVAEGLLRFLRRATVVSAPPVLLAYLNRQEFAVLRLTFAGDRVAKIVATPGRDFAAGVRMRP</sequence>
<dbReference type="PANTHER" id="PTHR30173">
    <property type="entry name" value="SIGMA 19 FACTOR"/>
    <property type="match status" value="1"/>
</dbReference>
<feature type="region of interest" description="Disordered" evidence="6">
    <location>
        <begin position="73"/>
        <end position="94"/>
    </location>
</feature>
<dbReference type="SUPFAM" id="SSF88659">
    <property type="entry name" value="Sigma3 and sigma4 domains of RNA polymerase sigma factors"/>
    <property type="match status" value="1"/>
</dbReference>
<dbReference type="InterPro" id="IPR007627">
    <property type="entry name" value="RNA_pol_sigma70_r2"/>
</dbReference>
<evidence type="ECO:0000259" key="7">
    <source>
        <dbReference type="Pfam" id="PF04542"/>
    </source>
</evidence>
<dbReference type="AlphaFoldDB" id="A0A3E0HZ34"/>
<dbReference type="Gene3D" id="1.10.10.10">
    <property type="entry name" value="Winged helix-like DNA-binding domain superfamily/Winged helix DNA-binding domain"/>
    <property type="match status" value="1"/>
</dbReference>
<dbReference type="Pfam" id="PF08281">
    <property type="entry name" value="Sigma70_r4_2"/>
    <property type="match status" value="1"/>
</dbReference>
<comment type="subunit">
    <text evidence="2">Interacts transiently with the RNA polymerase catalytic core formed by RpoA, RpoB, RpoC and RpoZ (2 alpha, 1 beta, 1 beta' and 1 omega subunit) to form the RNA polymerase holoenzyme that can initiate transcription.</text>
</comment>
<accession>A0A3E0HZ34</accession>
<dbReference type="RefSeq" id="WP_211352953.1">
    <property type="nucleotide sequence ID" value="NZ_CP144375.1"/>
</dbReference>
<keyword evidence="5" id="KW-0804">Transcription</keyword>
<dbReference type="InterPro" id="IPR052704">
    <property type="entry name" value="ECF_Sigma-70_Domain"/>
</dbReference>
<keyword evidence="3" id="KW-0805">Transcription regulation</keyword>
<evidence type="ECO:0000256" key="5">
    <source>
        <dbReference type="ARBA" id="ARBA00023163"/>
    </source>
</evidence>
<dbReference type="EMBL" id="QUNO01000003">
    <property type="protein sequence ID" value="REH51570.1"/>
    <property type="molecule type" value="Genomic_DNA"/>
</dbReference>
<dbReference type="Proteomes" id="UP000256269">
    <property type="component" value="Unassembled WGS sequence"/>
</dbReference>
<dbReference type="Pfam" id="PF04542">
    <property type="entry name" value="Sigma70_r2"/>
    <property type="match status" value="1"/>
</dbReference>
<dbReference type="SUPFAM" id="SSF88946">
    <property type="entry name" value="Sigma2 domain of RNA polymerase sigma factors"/>
    <property type="match status" value="1"/>
</dbReference>
<dbReference type="Gene3D" id="1.10.1740.10">
    <property type="match status" value="1"/>
</dbReference>
<organism evidence="9 10">
    <name type="scientific">Kutzneria buriramensis</name>
    <dbReference type="NCBI Taxonomy" id="1045776"/>
    <lineage>
        <taxon>Bacteria</taxon>
        <taxon>Bacillati</taxon>
        <taxon>Actinomycetota</taxon>
        <taxon>Actinomycetes</taxon>
        <taxon>Pseudonocardiales</taxon>
        <taxon>Pseudonocardiaceae</taxon>
        <taxon>Kutzneria</taxon>
    </lineage>
</organism>
<evidence type="ECO:0000256" key="2">
    <source>
        <dbReference type="ARBA" id="ARBA00011344"/>
    </source>
</evidence>
<evidence type="ECO:0000259" key="8">
    <source>
        <dbReference type="Pfam" id="PF08281"/>
    </source>
</evidence>
<dbReference type="PANTHER" id="PTHR30173:SF43">
    <property type="entry name" value="ECF RNA POLYMERASE SIGMA FACTOR SIGI-RELATED"/>
    <property type="match status" value="1"/>
</dbReference>
<dbReference type="NCBIfam" id="TIGR02937">
    <property type="entry name" value="sigma70-ECF"/>
    <property type="match status" value="1"/>
</dbReference>
<gene>
    <name evidence="9" type="ORF">BCF44_10319</name>
</gene>
<feature type="domain" description="RNA polymerase sigma-70 region 2" evidence="7">
    <location>
        <begin position="9"/>
        <end position="70"/>
    </location>
</feature>
<comment type="caution">
    <text evidence="9">The sequence shown here is derived from an EMBL/GenBank/DDBJ whole genome shotgun (WGS) entry which is preliminary data.</text>
</comment>
<proteinExistence type="inferred from homology"/>
<dbReference type="GO" id="GO:0003677">
    <property type="term" value="F:DNA binding"/>
    <property type="evidence" value="ECO:0007669"/>
    <property type="project" value="InterPro"/>
</dbReference>
<feature type="domain" description="RNA polymerase sigma factor 70 region 4 type 2" evidence="8">
    <location>
        <begin position="105"/>
        <end position="157"/>
    </location>
</feature>
<dbReference type="InterPro" id="IPR013325">
    <property type="entry name" value="RNA_pol_sigma_r2"/>
</dbReference>
<dbReference type="InterPro" id="IPR013324">
    <property type="entry name" value="RNA_pol_sigma_r3/r4-like"/>
</dbReference>
<protein>
    <submittedName>
        <fullName evidence="9">RNA polymerase sigma-70 factor (ECF subfamily)</fullName>
    </submittedName>
</protein>
<reference evidence="9 10" key="1">
    <citation type="submission" date="2018-08" db="EMBL/GenBank/DDBJ databases">
        <title>Genomic Encyclopedia of Archaeal and Bacterial Type Strains, Phase II (KMG-II): from individual species to whole genera.</title>
        <authorList>
            <person name="Goeker M."/>
        </authorList>
    </citation>
    <scope>NUCLEOTIDE SEQUENCE [LARGE SCALE GENOMIC DNA]</scope>
    <source>
        <strain evidence="9 10">DSM 45791</strain>
    </source>
</reference>
<evidence type="ECO:0000256" key="1">
    <source>
        <dbReference type="ARBA" id="ARBA00010641"/>
    </source>
</evidence>
<dbReference type="SUPFAM" id="SSF54427">
    <property type="entry name" value="NTF2-like"/>
    <property type="match status" value="1"/>
</dbReference>
<comment type="similarity">
    <text evidence="1">Belongs to the sigma-70 factor family. ECF subfamily.</text>
</comment>
<name>A0A3E0HZ34_9PSEU</name>
<dbReference type="InterPro" id="IPR014284">
    <property type="entry name" value="RNA_pol_sigma-70_dom"/>
</dbReference>
<evidence type="ECO:0000313" key="9">
    <source>
        <dbReference type="EMBL" id="REH51570.1"/>
    </source>
</evidence>
<dbReference type="InterPro" id="IPR032710">
    <property type="entry name" value="NTF2-like_dom_sf"/>
</dbReference>
<dbReference type="NCBIfam" id="NF007213">
    <property type="entry name" value="PRK09635.1"/>
    <property type="match status" value="1"/>
</dbReference>
<dbReference type="GO" id="GO:0016987">
    <property type="term" value="F:sigma factor activity"/>
    <property type="evidence" value="ECO:0007669"/>
    <property type="project" value="UniProtKB-KW"/>
</dbReference>
<evidence type="ECO:0000313" key="10">
    <source>
        <dbReference type="Proteomes" id="UP000256269"/>
    </source>
</evidence>
<keyword evidence="4" id="KW-0731">Sigma factor</keyword>
<evidence type="ECO:0000256" key="6">
    <source>
        <dbReference type="SAM" id="MobiDB-lite"/>
    </source>
</evidence>
<evidence type="ECO:0000256" key="4">
    <source>
        <dbReference type="ARBA" id="ARBA00023082"/>
    </source>
</evidence>
<dbReference type="InterPro" id="IPR036388">
    <property type="entry name" value="WH-like_DNA-bd_sf"/>
</dbReference>
<keyword evidence="10" id="KW-1185">Reference proteome</keyword>
<dbReference type="GO" id="GO:0006352">
    <property type="term" value="P:DNA-templated transcription initiation"/>
    <property type="evidence" value="ECO:0007669"/>
    <property type="project" value="InterPro"/>
</dbReference>
<dbReference type="InterPro" id="IPR013249">
    <property type="entry name" value="RNA_pol_sigma70_r4_t2"/>
</dbReference>
<evidence type="ECO:0000256" key="3">
    <source>
        <dbReference type="ARBA" id="ARBA00023015"/>
    </source>
</evidence>